<dbReference type="InterPro" id="IPR003653">
    <property type="entry name" value="Peptidase_C48_C"/>
</dbReference>
<evidence type="ECO:0000313" key="6">
    <source>
        <dbReference type="EMBL" id="CAF2056579.1"/>
    </source>
</evidence>
<evidence type="ECO:0000256" key="1">
    <source>
        <dbReference type="ARBA" id="ARBA00005234"/>
    </source>
</evidence>
<comment type="similarity">
    <text evidence="1">Belongs to the peptidase C48 family.</text>
</comment>
<dbReference type="Gene3D" id="3.40.395.10">
    <property type="entry name" value="Adenoviral Proteinase, Chain A"/>
    <property type="match status" value="1"/>
</dbReference>
<protein>
    <submittedName>
        <fullName evidence="6">(rape) hypothetical protein</fullName>
    </submittedName>
</protein>
<dbReference type="SUPFAM" id="SSF54001">
    <property type="entry name" value="Cysteine proteinases"/>
    <property type="match status" value="1"/>
</dbReference>
<feature type="domain" description="Ubiquitin-like protease family profile" evidence="5">
    <location>
        <begin position="491"/>
        <end position="663"/>
    </location>
</feature>
<dbReference type="GO" id="GO:0006508">
    <property type="term" value="P:proteolysis"/>
    <property type="evidence" value="ECO:0007669"/>
    <property type="project" value="UniProtKB-KW"/>
</dbReference>
<feature type="region of interest" description="Disordered" evidence="4">
    <location>
        <begin position="74"/>
        <end position="98"/>
    </location>
</feature>
<dbReference type="AlphaFoldDB" id="A0A816Q5W1"/>
<keyword evidence="2" id="KW-0645">Protease</keyword>
<evidence type="ECO:0000256" key="3">
    <source>
        <dbReference type="ARBA" id="ARBA00022801"/>
    </source>
</evidence>
<feature type="region of interest" description="Disordered" evidence="4">
    <location>
        <begin position="125"/>
        <end position="144"/>
    </location>
</feature>
<feature type="region of interest" description="Disordered" evidence="4">
    <location>
        <begin position="241"/>
        <end position="412"/>
    </location>
</feature>
<evidence type="ECO:0000256" key="2">
    <source>
        <dbReference type="ARBA" id="ARBA00022670"/>
    </source>
</evidence>
<feature type="region of interest" description="Disordered" evidence="4">
    <location>
        <begin position="153"/>
        <end position="187"/>
    </location>
</feature>
<dbReference type="GO" id="GO:0008234">
    <property type="term" value="F:cysteine-type peptidase activity"/>
    <property type="evidence" value="ECO:0007669"/>
    <property type="project" value="InterPro"/>
</dbReference>
<sequence>MQSGDLRGQSSKQPGHEPQPGENVPLDVPTLLRMAADAEVGVLRTDLQSATTSIRQLATSVTTEFENMKKLIKGPGYNDEEPPIGGGSPYRQYSPYRGPDHDVRDAFVPPAKYCIDSLCGNHRETQQTQGHRVLSPDPPQPSVLQTEFSESAAVDVDSHGGPSGDKDTESMGPVPSNVEPPPAQSTGHIDHVVFSLWKLTPMTVMKRRRRYDPLPTVSESHTVPDVSGVVNQILSDAGISKELPHPSTLPGNVVGAQCQSSKFGTGNEQQELPHPSPAPANVTAGPSVSSKFVPENEKETISVGGETHGSDPVEEPSELGVEKNDEVDGSSNPSPSKFKGVGDVPAADDAAGTGARRVSKRKHNSPQRFTPSEPTLRKEATKRSTKNVSGNKQASKRAKKNAPASSNPTPPTRVLPVFIGGFNAFAPPTPANRDAFLKRLNAAKYVRPYRWTSPAGSGYSISSLGPLFHCNGVCSHEALDRVVTFIRNRRDRLPSARFEFVPPSFFLEQMRNYAGFDAIKVKHKFVFSTPIKPQFMHRPGWYTHVDFVYSPFLIKKTHWVGLIVDLKMSAMYVVDSNSACPSTVDVTSYLTPISTMLPHLISRYCLVPNPGEMNFRPFPISRIEVPVLLEHPGFSGVAALILLEMVAADQPLNTLSLTEEEVRVAAENYAIAALSMG</sequence>
<feature type="compositionally biased region" description="Polar residues" evidence="4">
    <location>
        <begin position="257"/>
        <end position="270"/>
    </location>
</feature>
<dbReference type="InterPro" id="IPR038765">
    <property type="entry name" value="Papain-like_cys_pep_sf"/>
</dbReference>
<gene>
    <name evidence="6" type="ORF">DARMORV10_C06P12490.1</name>
</gene>
<keyword evidence="3" id="KW-0378">Hydrolase</keyword>
<evidence type="ECO:0000256" key="4">
    <source>
        <dbReference type="SAM" id="MobiDB-lite"/>
    </source>
</evidence>
<feature type="compositionally biased region" description="Low complexity" evidence="4">
    <location>
        <begin position="341"/>
        <end position="356"/>
    </location>
</feature>
<dbReference type="EMBL" id="HG994370">
    <property type="protein sequence ID" value="CAF2056579.1"/>
    <property type="molecule type" value="Genomic_DNA"/>
</dbReference>
<organism evidence="6">
    <name type="scientific">Brassica napus</name>
    <name type="common">Rape</name>
    <dbReference type="NCBI Taxonomy" id="3708"/>
    <lineage>
        <taxon>Eukaryota</taxon>
        <taxon>Viridiplantae</taxon>
        <taxon>Streptophyta</taxon>
        <taxon>Embryophyta</taxon>
        <taxon>Tracheophyta</taxon>
        <taxon>Spermatophyta</taxon>
        <taxon>Magnoliopsida</taxon>
        <taxon>eudicotyledons</taxon>
        <taxon>Gunneridae</taxon>
        <taxon>Pentapetalae</taxon>
        <taxon>rosids</taxon>
        <taxon>malvids</taxon>
        <taxon>Brassicales</taxon>
        <taxon>Brassicaceae</taxon>
        <taxon>Brassiceae</taxon>
        <taxon>Brassica</taxon>
    </lineage>
</organism>
<reference evidence="6" key="1">
    <citation type="submission" date="2021-01" db="EMBL/GenBank/DDBJ databases">
        <authorList>
            <consortium name="Genoscope - CEA"/>
            <person name="William W."/>
        </authorList>
    </citation>
    <scope>NUCLEOTIDE SEQUENCE</scope>
</reference>
<dbReference type="Proteomes" id="UP001295469">
    <property type="component" value="Chromosome C06"/>
</dbReference>
<dbReference type="Pfam" id="PF02902">
    <property type="entry name" value="Peptidase_C48"/>
    <property type="match status" value="1"/>
</dbReference>
<proteinExistence type="inferred from homology"/>
<feature type="compositionally biased region" description="Polar residues" evidence="4">
    <location>
        <begin position="1"/>
        <end position="13"/>
    </location>
</feature>
<feature type="region of interest" description="Disordered" evidence="4">
    <location>
        <begin position="1"/>
        <end position="30"/>
    </location>
</feature>
<accession>A0A816Q5W1</accession>
<name>A0A816Q5W1_BRANA</name>
<evidence type="ECO:0000259" key="5">
    <source>
        <dbReference type="Pfam" id="PF02902"/>
    </source>
</evidence>